<dbReference type="NCBIfam" id="NF008196">
    <property type="entry name" value="PRK10952.1"/>
    <property type="match status" value="1"/>
</dbReference>
<name>A0A139SU47_9GAMM</name>
<organism evidence="10 11">
    <name type="scientific">Ventosimonas gracilis</name>
    <dbReference type="NCBI Taxonomy" id="1680762"/>
    <lineage>
        <taxon>Bacteria</taxon>
        <taxon>Pseudomonadati</taxon>
        <taxon>Pseudomonadota</taxon>
        <taxon>Gammaproteobacteria</taxon>
        <taxon>Pseudomonadales</taxon>
        <taxon>Ventosimonadaceae</taxon>
        <taxon>Ventosimonas</taxon>
    </lineage>
</organism>
<dbReference type="InterPro" id="IPR000515">
    <property type="entry name" value="MetI-like"/>
</dbReference>
<evidence type="ECO:0000256" key="8">
    <source>
        <dbReference type="SAM" id="MobiDB-lite"/>
    </source>
</evidence>
<keyword evidence="6 7" id="KW-0472">Membrane</keyword>
<dbReference type="Pfam" id="PF00528">
    <property type="entry name" value="BPD_transp_1"/>
    <property type="match status" value="1"/>
</dbReference>
<feature type="transmembrane region" description="Helical" evidence="7">
    <location>
        <begin position="125"/>
        <end position="143"/>
    </location>
</feature>
<feature type="transmembrane region" description="Helical" evidence="7">
    <location>
        <begin position="150"/>
        <end position="173"/>
    </location>
</feature>
<dbReference type="Proteomes" id="UP000072660">
    <property type="component" value="Unassembled WGS sequence"/>
</dbReference>
<feature type="transmembrane region" description="Helical" evidence="7">
    <location>
        <begin position="272"/>
        <end position="292"/>
    </location>
</feature>
<protein>
    <submittedName>
        <fullName evidence="10">ABC transporter permease</fullName>
    </submittedName>
</protein>
<gene>
    <name evidence="10" type="ORF">AXE65_00315</name>
</gene>
<dbReference type="PANTHER" id="PTHR47737">
    <property type="entry name" value="GLYCINE BETAINE/PROLINE BETAINE TRANSPORT SYSTEM PERMEASE PROTEIN PROW"/>
    <property type="match status" value="1"/>
</dbReference>
<dbReference type="PROSITE" id="PS50928">
    <property type="entry name" value="ABC_TM1"/>
    <property type="match status" value="1"/>
</dbReference>
<dbReference type="FunFam" id="1.10.3720.10:FF:000001">
    <property type="entry name" value="Glycine betaine ABC transporter, permease"/>
    <property type="match status" value="1"/>
</dbReference>
<dbReference type="GO" id="GO:0031460">
    <property type="term" value="P:glycine betaine transport"/>
    <property type="evidence" value="ECO:0007669"/>
    <property type="project" value="TreeGrafter"/>
</dbReference>
<feature type="compositionally biased region" description="Polar residues" evidence="8">
    <location>
        <begin position="22"/>
        <end position="45"/>
    </location>
</feature>
<dbReference type="CDD" id="cd06261">
    <property type="entry name" value="TM_PBP2"/>
    <property type="match status" value="1"/>
</dbReference>
<dbReference type="RefSeq" id="WP_068390267.1">
    <property type="nucleotide sequence ID" value="NZ_LSZO01000157.1"/>
</dbReference>
<evidence type="ECO:0000256" key="1">
    <source>
        <dbReference type="ARBA" id="ARBA00004651"/>
    </source>
</evidence>
<evidence type="ECO:0000256" key="6">
    <source>
        <dbReference type="ARBA" id="ARBA00023136"/>
    </source>
</evidence>
<dbReference type="Gene3D" id="1.10.3720.10">
    <property type="entry name" value="MetI-like"/>
    <property type="match status" value="1"/>
</dbReference>
<dbReference type="AlphaFoldDB" id="A0A139SU47"/>
<dbReference type="SUPFAM" id="SSF161098">
    <property type="entry name" value="MetI-like"/>
    <property type="match status" value="1"/>
</dbReference>
<evidence type="ECO:0000256" key="5">
    <source>
        <dbReference type="ARBA" id="ARBA00022989"/>
    </source>
</evidence>
<dbReference type="GO" id="GO:0043190">
    <property type="term" value="C:ATP-binding cassette (ABC) transporter complex"/>
    <property type="evidence" value="ECO:0007669"/>
    <property type="project" value="TreeGrafter"/>
</dbReference>
<feature type="transmembrane region" description="Helical" evidence="7">
    <location>
        <begin position="101"/>
        <end position="119"/>
    </location>
</feature>
<dbReference type="EMBL" id="LSZO01000157">
    <property type="protein sequence ID" value="KXU38002.1"/>
    <property type="molecule type" value="Genomic_DNA"/>
</dbReference>
<evidence type="ECO:0000259" key="9">
    <source>
        <dbReference type="PROSITE" id="PS50928"/>
    </source>
</evidence>
<evidence type="ECO:0000313" key="11">
    <source>
        <dbReference type="Proteomes" id="UP000072660"/>
    </source>
</evidence>
<feature type="transmembrane region" description="Helical" evidence="7">
    <location>
        <begin position="304"/>
        <end position="321"/>
    </location>
</feature>
<comment type="similarity">
    <text evidence="7">Belongs to the binding-protein-dependent transport system permease family.</text>
</comment>
<dbReference type="PANTHER" id="PTHR47737:SF1">
    <property type="entry name" value="GLYCINE BETAINE_PROLINE BETAINE TRANSPORT SYSTEM PERMEASE PROTEIN PROW"/>
    <property type="match status" value="1"/>
</dbReference>
<comment type="subcellular location">
    <subcellularLocation>
        <location evidence="1 7">Cell membrane</location>
        <topology evidence="1 7">Multi-pass membrane protein</topology>
    </subcellularLocation>
</comment>
<dbReference type="GO" id="GO:0015871">
    <property type="term" value="P:choline transport"/>
    <property type="evidence" value="ECO:0007669"/>
    <property type="project" value="TreeGrafter"/>
</dbReference>
<keyword evidence="2 7" id="KW-0813">Transport</keyword>
<dbReference type="GO" id="GO:0015226">
    <property type="term" value="F:carnitine transmembrane transporter activity"/>
    <property type="evidence" value="ECO:0007669"/>
    <property type="project" value="TreeGrafter"/>
</dbReference>
<proteinExistence type="inferred from homology"/>
<evidence type="ECO:0000313" key="10">
    <source>
        <dbReference type="EMBL" id="KXU38002.1"/>
    </source>
</evidence>
<keyword evidence="11" id="KW-1185">Reference proteome</keyword>
<dbReference type="InterPro" id="IPR035906">
    <property type="entry name" value="MetI-like_sf"/>
</dbReference>
<evidence type="ECO:0000256" key="4">
    <source>
        <dbReference type="ARBA" id="ARBA00022692"/>
    </source>
</evidence>
<reference evidence="10 11" key="1">
    <citation type="submission" date="2016-02" db="EMBL/GenBank/DDBJ databases">
        <authorList>
            <person name="Wen L."/>
            <person name="He K."/>
            <person name="Yang H."/>
        </authorList>
    </citation>
    <scope>NUCLEOTIDE SEQUENCE [LARGE SCALE GENOMIC DNA]</scope>
    <source>
        <strain evidence="10 11">CV58</strain>
    </source>
</reference>
<sequence>MNETQNPNAESDPWGMNAAPAPNQTSQDPWGMTEGSSSEAAQNWLSSGGDSASDAAASLPFPELVQLAINDGLGWVVTHFRPLFQAIRTPIDSTLSGITDLLLALPWPLMIAVIALFAWQFAGRLMAVMAVFSLGMLYLLGIWPETMITLALVFTSLVFCLILGLPLGILLAASDRAQSLTRPLLDAMQTTPAFVYLVPVVMLFGTGNVPGVIVTIIFALPPLVRLTNLGIRQVRPDLIEASLAYGASPWQLLHKVQLPLALPSIMAGVNQALMLSLSMVVIASMISVAGLGQMVLRGIGRLDMGLAAVGGLGIVMLAIVLDRITQSMGQPARSGKHWYHLEPLGWLVRLIRPISSPHNKLNGESLA</sequence>
<comment type="caution">
    <text evidence="10">The sequence shown here is derived from an EMBL/GenBank/DDBJ whole genome shotgun (WGS) entry which is preliminary data.</text>
</comment>
<keyword evidence="5 7" id="KW-1133">Transmembrane helix</keyword>
<keyword evidence="4 7" id="KW-0812">Transmembrane</keyword>
<feature type="domain" description="ABC transmembrane type-1" evidence="9">
    <location>
        <begin position="146"/>
        <end position="325"/>
    </location>
</feature>
<dbReference type="GO" id="GO:0005275">
    <property type="term" value="F:amine transmembrane transporter activity"/>
    <property type="evidence" value="ECO:0007669"/>
    <property type="project" value="TreeGrafter"/>
</dbReference>
<accession>A0A139SU47</accession>
<feature type="region of interest" description="Disordered" evidence="8">
    <location>
        <begin position="1"/>
        <end position="49"/>
    </location>
</feature>
<evidence type="ECO:0000256" key="2">
    <source>
        <dbReference type="ARBA" id="ARBA00022448"/>
    </source>
</evidence>
<evidence type="ECO:0000256" key="3">
    <source>
        <dbReference type="ARBA" id="ARBA00022475"/>
    </source>
</evidence>
<feature type="transmembrane region" description="Helical" evidence="7">
    <location>
        <begin position="193"/>
        <end position="220"/>
    </location>
</feature>
<dbReference type="OrthoDB" id="9815258at2"/>
<evidence type="ECO:0000256" key="7">
    <source>
        <dbReference type="RuleBase" id="RU363032"/>
    </source>
</evidence>
<keyword evidence="3" id="KW-1003">Cell membrane</keyword>